<feature type="transmembrane region" description="Helical" evidence="6">
    <location>
        <begin position="703"/>
        <end position="723"/>
    </location>
</feature>
<sequence length="790" mass="86915">MEAWRRVFRVKTIDDGFLHHSEWTRRLGPATLIGLAGVISIPLGVFVVIPQTVYNVAGPATLLSLIIAFCVLLICGLHMTELSCAMPKSCLVYNFAYSGLGEIVAFMIGWLSLLDYTIAISVVALAWSDHMNMLLNGSPHTKLMLASPFGDIGVPFMATNIDTLALIGLFFAMLLLCCSLRVAGTISVIMLIVSSLIICSSILVGFFYADPVHWVNAGFFKNGYLGMLQGTSYVLYSFVGIEALTFLLDETHHPRRRIPAVIPICNGLMSLIFFLVTMVVTLAIDITKLSPRIMLPEVYGVISVPAARYILTVGSVCGLSGAGLAIFLPSTRLLSCMGADRLLCRRLAWMSKKKGAPLLSVLLTATCAALLTFVKRESLFDILSVNLPLRLLTIVCLTYLQHYTPEPVGLATETAKYQHIRRKQSMTSFLTPDGSVATLPRRSNVHSDDDEDDASESSNEFIQMYFCQTEAAKLQDRLEQEQESQATLANERSSLLLVNGYATGAKKLVSGEIAKSVSSYDTLLADKNVAEKLIVEGECPHEKILPDDANNDDGSLRTVSLCDHHSDHTGDSFAALNYGHNCIRSPCSLSGDSFADFDKKYHLYQREVPELPYYHEYKVGSTNERSETPLSQATNYEKAKRLLVAFLLTSLLTSLLLTKPNKALEDGDLWVVVPATIGLGAVCTLICVACLQKTNDFLSRRKHKVPGFPYLTCSVAFMLILMICSIDTIVFAKVFVWTAIGLLIYFLHGFRNSNESRCVTREIVLENEYFEDQAIVTCASSTCNSTVNAT</sequence>
<feature type="transmembrane region" description="Helical" evidence="6">
    <location>
        <begin position="228"/>
        <end position="248"/>
    </location>
</feature>
<feature type="transmembrane region" description="Helical" evidence="6">
    <location>
        <begin position="61"/>
        <end position="82"/>
    </location>
</feature>
<dbReference type="GO" id="GO:0005886">
    <property type="term" value="C:plasma membrane"/>
    <property type="evidence" value="ECO:0007669"/>
    <property type="project" value="TreeGrafter"/>
</dbReference>
<evidence type="ECO:0000256" key="4">
    <source>
        <dbReference type="ARBA" id="ARBA00023136"/>
    </source>
</evidence>
<keyword evidence="4 6" id="KW-0472">Membrane</keyword>
<reference evidence="8" key="1">
    <citation type="submission" date="2022-11" db="UniProtKB">
        <authorList>
            <consortium name="WormBaseParasite"/>
        </authorList>
    </citation>
    <scope>IDENTIFICATION</scope>
</reference>
<accession>A0A914WHY9</accession>
<evidence type="ECO:0000256" key="5">
    <source>
        <dbReference type="SAM" id="MobiDB-lite"/>
    </source>
</evidence>
<protein>
    <submittedName>
        <fullName evidence="8">Uncharacterized protein</fullName>
    </submittedName>
</protein>
<evidence type="ECO:0000256" key="6">
    <source>
        <dbReference type="SAM" id="Phobius"/>
    </source>
</evidence>
<feature type="transmembrane region" description="Helical" evidence="6">
    <location>
        <begin position="355"/>
        <end position="374"/>
    </location>
</feature>
<evidence type="ECO:0000256" key="3">
    <source>
        <dbReference type="ARBA" id="ARBA00022989"/>
    </source>
</evidence>
<dbReference type="PANTHER" id="PTHR43243:SF20">
    <property type="entry name" value="CATIONIC AMINO ACID TRANSPORTER 3"/>
    <property type="match status" value="1"/>
</dbReference>
<comment type="subcellular location">
    <subcellularLocation>
        <location evidence="1">Membrane</location>
        <topology evidence="1">Multi-pass membrane protein</topology>
    </subcellularLocation>
</comment>
<evidence type="ECO:0000313" key="8">
    <source>
        <dbReference type="WBParaSite" id="PSAMB.scaffold4063size15815.g23323.t1"/>
    </source>
</evidence>
<evidence type="ECO:0000313" key="7">
    <source>
        <dbReference type="Proteomes" id="UP000887566"/>
    </source>
</evidence>
<feature type="region of interest" description="Disordered" evidence="5">
    <location>
        <begin position="431"/>
        <end position="455"/>
    </location>
</feature>
<feature type="transmembrane region" description="Helical" evidence="6">
    <location>
        <begin position="641"/>
        <end position="657"/>
    </location>
</feature>
<keyword evidence="3 6" id="KW-1133">Transmembrane helix</keyword>
<keyword evidence="7" id="KW-1185">Reference proteome</keyword>
<proteinExistence type="predicted"/>
<feature type="transmembrane region" description="Helical" evidence="6">
    <location>
        <begin position="188"/>
        <end position="208"/>
    </location>
</feature>
<feature type="transmembrane region" description="Helical" evidence="6">
    <location>
        <begin position="152"/>
        <end position="176"/>
    </location>
</feature>
<name>A0A914WHY9_9BILA</name>
<dbReference type="Proteomes" id="UP000887566">
    <property type="component" value="Unplaced"/>
</dbReference>
<dbReference type="Gene3D" id="1.20.1740.10">
    <property type="entry name" value="Amino acid/polyamine transporter I"/>
    <property type="match status" value="2"/>
</dbReference>
<dbReference type="PANTHER" id="PTHR43243">
    <property type="entry name" value="INNER MEMBRANE TRANSPORTER YGJI-RELATED"/>
    <property type="match status" value="1"/>
</dbReference>
<feature type="transmembrane region" description="Helical" evidence="6">
    <location>
        <begin position="27"/>
        <end position="49"/>
    </location>
</feature>
<feature type="transmembrane region" description="Helical" evidence="6">
    <location>
        <begin position="669"/>
        <end position="691"/>
    </location>
</feature>
<evidence type="ECO:0000256" key="1">
    <source>
        <dbReference type="ARBA" id="ARBA00004141"/>
    </source>
</evidence>
<dbReference type="InterPro" id="IPR002293">
    <property type="entry name" value="AA/rel_permease1"/>
</dbReference>
<feature type="transmembrane region" description="Helical" evidence="6">
    <location>
        <begin position="306"/>
        <end position="328"/>
    </location>
</feature>
<dbReference type="AlphaFoldDB" id="A0A914WHY9"/>
<feature type="transmembrane region" description="Helical" evidence="6">
    <location>
        <begin position="260"/>
        <end position="286"/>
    </location>
</feature>
<dbReference type="Pfam" id="PF13520">
    <property type="entry name" value="AA_permease_2"/>
    <property type="match status" value="1"/>
</dbReference>
<dbReference type="GO" id="GO:0015171">
    <property type="term" value="F:amino acid transmembrane transporter activity"/>
    <property type="evidence" value="ECO:0007669"/>
    <property type="project" value="TreeGrafter"/>
</dbReference>
<dbReference type="WBParaSite" id="PSAMB.scaffold4063size15815.g23323.t1">
    <property type="protein sequence ID" value="PSAMB.scaffold4063size15815.g23323.t1"/>
    <property type="gene ID" value="PSAMB.scaffold4063size15815.g23323"/>
</dbReference>
<feature type="transmembrane region" description="Helical" evidence="6">
    <location>
        <begin position="380"/>
        <end position="400"/>
    </location>
</feature>
<organism evidence="7 8">
    <name type="scientific">Plectus sambesii</name>
    <dbReference type="NCBI Taxonomy" id="2011161"/>
    <lineage>
        <taxon>Eukaryota</taxon>
        <taxon>Metazoa</taxon>
        <taxon>Ecdysozoa</taxon>
        <taxon>Nematoda</taxon>
        <taxon>Chromadorea</taxon>
        <taxon>Plectida</taxon>
        <taxon>Plectina</taxon>
        <taxon>Plectoidea</taxon>
        <taxon>Plectidae</taxon>
        <taxon>Plectus</taxon>
    </lineage>
</organism>
<keyword evidence="2 6" id="KW-0812">Transmembrane</keyword>
<feature type="transmembrane region" description="Helical" evidence="6">
    <location>
        <begin position="729"/>
        <end position="747"/>
    </location>
</feature>
<evidence type="ECO:0000256" key="2">
    <source>
        <dbReference type="ARBA" id="ARBA00022692"/>
    </source>
</evidence>